<feature type="compositionally biased region" description="Polar residues" evidence="1">
    <location>
        <begin position="1"/>
        <end position="11"/>
    </location>
</feature>
<evidence type="ECO:0000313" key="2">
    <source>
        <dbReference type="EMBL" id="GBO37553.1"/>
    </source>
</evidence>
<evidence type="ECO:0000313" key="3">
    <source>
        <dbReference type="Proteomes" id="UP000499080"/>
    </source>
</evidence>
<protein>
    <submittedName>
        <fullName evidence="2">Uncharacterized protein</fullName>
    </submittedName>
</protein>
<reference evidence="2 3" key="1">
    <citation type="journal article" date="2019" name="Sci. Rep.">
        <title>Orb-weaving spider Araneus ventricosus genome elucidates the spidroin gene catalogue.</title>
        <authorList>
            <person name="Kono N."/>
            <person name="Nakamura H."/>
            <person name="Ohtoshi R."/>
            <person name="Moran D.A.P."/>
            <person name="Shinohara A."/>
            <person name="Yoshida Y."/>
            <person name="Fujiwara M."/>
            <person name="Mori M."/>
            <person name="Tomita M."/>
            <person name="Arakawa K."/>
        </authorList>
    </citation>
    <scope>NUCLEOTIDE SEQUENCE [LARGE SCALE GENOMIC DNA]</scope>
</reference>
<gene>
    <name evidence="2" type="ORF">AVEN_56627_1</name>
</gene>
<dbReference type="Proteomes" id="UP000499080">
    <property type="component" value="Unassembled WGS sequence"/>
</dbReference>
<accession>A0A4Y2WJ71</accession>
<keyword evidence="3" id="KW-1185">Reference proteome</keyword>
<proteinExistence type="predicted"/>
<dbReference type="AlphaFoldDB" id="A0A4Y2WJ71"/>
<name>A0A4Y2WJ71_ARAVE</name>
<feature type="region of interest" description="Disordered" evidence="1">
    <location>
        <begin position="1"/>
        <end position="33"/>
    </location>
</feature>
<evidence type="ECO:0000256" key="1">
    <source>
        <dbReference type="SAM" id="MobiDB-lite"/>
    </source>
</evidence>
<comment type="caution">
    <text evidence="2">The sequence shown here is derived from an EMBL/GenBank/DDBJ whole genome shotgun (WGS) entry which is preliminary data.</text>
</comment>
<sequence>MFSSRDGTNASEKAAKHEYSQPNAVAQQGEDVRRRRVNMSCSNAHRNQTHSRYKTNALSIAARNQRHTVGNGEEHCCKGRGRKMP</sequence>
<organism evidence="2 3">
    <name type="scientific">Araneus ventricosus</name>
    <name type="common">Orbweaver spider</name>
    <name type="synonym">Epeira ventricosa</name>
    <dbReference type="NCBI Taxonomy" id="182803"/>
    <lineage>
        <taxon>Eukaryota</taxon>
        <taxon>Metazoa</taxon>
        <taxon>Ecdysozoa</taxon>
        <taxon>Arthropoda</taxon>
        <taxon>Chelicerata</taxon>
        <taxon>Arachnida</taxon>
        <taxon>Araneae</taxon>
        <taxon>Araneomorphae</taxon>
        <taxon>Entelegynae</taxon>
        <taxon>Araneoidea</taxon>
        <taxon>Araneidae</taxon>
        <taxon>Araneus</taxon>
    </lineage>
</organism>
<dbReference type="EMBL" id="BGPR01062041">
    <property type="protein sequence ID" value="GBO37553.1"/>
    <property type="molecule type" value="Genomic_DNA"/>
</dbReference>